<evidence type="ECO:0000313" key="4">
    <source>
        <dbReference type="EMBL" id="VFQ72669.1"/>
    </source>
</evidence>
<feature type="domain" description="Retrovirus-related Pol polyprotein from transposon TNT 1-94-like beta-barrel" evidence="3">
    <location>
        <begin position="247"/>
        <end position="326"/>
    </location>
</feature>
<keyword evidence="1" id="KW-0677">Repeat</keyword>
<dbReference type="GO" id="GO:0009451">
    <property type="term" value="P:RNA modification"/>
    <property type="evidence" value="ECO:0007669"/>
    <property type="project" value="InterPro"/>
</dbReference>
<feature type="repeat" description="PPR" evidence="2">
    <location>
        <begin position="783"/>
        <end position="817"/>
    </location>
</feature>
<dbReference type="InterPro" id="IPR054722">
    <property type="entry name" value="PolX-like_BBD"/>
</dbReference>
<dbReference type="InterPro" id="IPR002885">
    <property type="entry name" value="PPR_rpt"/>
</dbReference>
<dbReference type="NCBIfam" id="TIGR00756">
    <property type="entry name" value="PPR"/>
    <property type="match status" value="7"/>
</dbReference>
<proteinExistence type="predicted"/>
<organism evidence="4 5">
    <name type="scientific">Cuscuta campestris</name>
    <dbReference type="NCBI Taxonomy" id="132261"/>
    <lineage>
        <taxon>Eukaryota</taxon>
        <taxon>Viridiplantae</taxon>
        <taxon>Streptophyta</taxon>
        <taxon>Embryophyta</taxon>
        <taxon>Tracheophyta</taxon>
        <taxon>Spermatophyta</taxon>
        <taxon>Magnoliopsida</taxon>
        <taxon>eudicotyledons</taxon>
        <taxon>Gunneridae</taxon>
        <taxon>Pentapetalae</taxon>
        <taxon>asterids</taxon>
        <taxon>lamiids</taxon>
        <taxon>Solanales</taxon>
        <taxon>Convolvulaceae</taxon>
        <taxon>Cuscuteae</taxon>
        <taxon>Cuscuta</taxon>
        <taxon>Cuscuta subgen. Grammica</taxon>
        <taxon>Cuscuta sect. Cleistogrammica</taxon>
    </lineage>
</organism>
<dbReference type="Proteomes" id="UP000595140">
    <property type="component" value="Unassembled WGS sequence"/>
</dbReference>
<gene>
    <name evidence="4" type="ORF">CCAM_LOCUS14445</name>
</gene>
<dbReference type="FunFam" id="1.25.40.10:FF:000158">
    <property type="entry name" value="pentatricopeptide repeat-containing protein At2g33680"/>
    <property type="match status" value="1"/>
</dbReference>
<dbReference type="PROSITE" id="PS51375">
    <property type="entry name" value="PPR"/>
    <property type="match status" value="5"/>
</dbReference>
<dbReference type="AlphaFoldDB" id="A0A484L8I5"/>
<dbReference type="EMBL" id="OOIL02001116">
    <property type="protein sequence ID" value="VFQ72669.1"/>
    <property type="molecule type" value="Genomic_DNA"/>
</dbReference>
<dbReference type="Pfam" id="PF22936">
    <property type="entry name" value="Pol_BBD"/>
    <property type="match status" value="1"/>
</dbReference>
<name>A0A484L8I5_9ASTE</name>
<feature type="repeat" description="PPR" evidence="2">
    <location>
        <begin position="422"/>
        <end position="456"/>
    </location>
</feature>
<evidence type="ECO:0000256" key="2">
    <source>
        <dbReference type="PROSITE-ProRule" id="PRU00708"/>
    </source>
</evidence>
<dbReference type="PANTHER" id="PTHR47926:SF347">
    <property type="entry name" value="PENTATRICOPEPTIDE REPEAT-CONTAINING PROTEIN"/>
    <property type="match status" value="1"/>
</dbReference>
<evidence type="ECO:0000313" key="5">
    <source>
        <dbReference type="Proteomes" id="UP000595140"/>
    </source>
</evidence>
<evidence type="ECO:0000256" key="1">
    <source>
        <dbReference type="ARBA" id="ARBA00022737"/>
    </source>
</evidence>
<dbReference type="Pfam" id="PF14223">
    <property type="entry name" value="Retrotran_gag_2"/>
    <property type="match status" value="1"/>
</dbReference>
<dbReference type="Pfam" id="PF13041">
    <property type="entry name" value="PPR_2"/>
    <property type="match status" value="3"/>
</dbReference>
<keyword evidence="5" id="KW-1185">Reference proteome</keyword>
<feature type="repeat" description="PPR" evidence="2">
    <location>
        <begin position="585"/>
        <end position="620"/>
    </location>
</feature>
<dbReference type="InterPro" id="IPR011990">
    <property type="entry name" value="TPR-like_helical_dom_sf"/>
</dbReference>
<dbReference type="Pfam" id="PF01535">
    <property type="entry name" value="PPR"/>
    <property type="match status" value="7"/>
</dbReference>
<dbReference type="PANTHER" id="PTHR47926">
    <property type="entry name" value="PENTATRICOPEPTIDE REPEAT-CONTAINING PROTEIN"/>
    <property type="match status" value="1"/>
</dbReference>
<accession>A0A484L8I5</accession>
<protein>
    <recommendedName>
        <fullName evidence="3">Retrovirus-related Pol polyprotein from transposon TNT 1-94-like beta-barrel domain-containing protein</fullName>
    </recommendedName>
</protein>
<feature type="repeat" description="PPR" evidence="2">
    <location>
        <begin position="720"/>
        <end position="754"/>
    </location>
</feature>
<sequence length="1031" mass="114843">MTEDGRVRIEKFNGTDFAWWKMQIDALLGECDLDMVLEEKPDGMDKAAEAIWDSKDKKARGKITLALMRSVAFNIMKETTARGMLTALSNMYEKPSAGNRVFLMRELFMMRMNEGSPVADHINEVNSILSRLSSVGMKFDDDTQAVILLSSLPDSWSGFVTTVTETAGTGNLKFDRIRDSVLGEDIRRRNASRGSTSGLLSVSRGRVGHVKRQCPNRKNEISAVVGNASDDDSDALILSMESYVDSWVMDSGASFHAMHSGEAMVNLKKGDFGKVKLDNGKILKVTGMGDIDLKTSFGTTWSLQNVRVIPRLKTKLISVGQLDEQGLDVKFGGGKWKARLGWSSVELQLSFQHKRVKKMKYLDERRVLELESERRPETGKKDGLSRKKLGMLRRLPFTGVLKHSRWKRIFLSTTTGGIAVSDVVTINTSITKLAKCGRLEEARELFDEMRDRTVVSWNTMISGYAQRGKYGEVFSFLSLMHRSRTRFNESTLCSVLSVCARSGSSWEGKQVHGLVLKSGSENFKLVGSSLLYFYSSTHEIDDAGKVFDELHQRNELLWSLMLVGYVQCNLINDALRIFKKMPCRDVIAWTSLISGYSKTQQGSHKSLELFVLMRKNGNNVVPNEFTLDCVIRACGELCALPEGKAVHGLVVRFGFESEYSIRGALIDFYCTCMETDDAERVYSQLLNPCLNDSNVLISGLVMAGKVEEAESVFKGLIDRNPASYNLMIKGYALGGQVEKAKKLFAEMPERTLTSTNTMISVYSRNHEIEKALELFEETKGERDPITWNSMISGHIQNDQHENAMKLYLEMRQVPITETRSTFSALFHACSCIGSLLQGRLFHSHCMKTPFHTDIYVGTALVDMYSKCGTIADAKASFMGIAYPNVAAWTALINAYAHHGLGSHAISLFNHMLEQKVHPNAATLVGVLSACTHAGMVSEGMKIFHEIETQYGVTPTLEHITCVVDLLGRSGHLKEAEEVVNSMSVDPDKVLLTALLHACWFCSDMEAGERMGCKDAGKECDERNGRKETSGL</sequence>
<feature type="repeat" description="PPR" evidence="2">
    <location>
        <begin position="884"/>
        <end position="918"/>
    </location>
</feature>
<dbReference type="Gene3D" id="1.25.40.10">
    <property type="entry name" value="Tetratricopeptide repeat domain"/>
    <property type="match status" value="5"/>
</dbReference>
<dbReference type="GO" id="GO:0099402">
    <property type="term" value="P:plant organ development"/>
    <property type="evidence" value="ECO:0007669"/>
    <property type="project" value="UniProtKB-ARBA"/>
</dbReference>
<dbReference type="OrthoDB" id="1248375at2759"/>
<dbReference type="InterPro" id="IPR046960">
    <property type="entry name" value="PPR_At4g14850-like_plant"/>
</dbReference>
<evidence type="ECO:0000259" key="3">
    <source>
        <dbReference type="Pfam" id="PF22936"/>
    </source>
</evidence>
<reference evidence="4 5" key="1">
    <citation type="submission" date="2018-04" db="EMBL/GenBank/DDBJ databases">
        <authorList>
            <person name="Vogel A."/>
        </authorList>
    </citation>
    <scope>NUCLEOTIDE SEQUENCE [LARGE SCALE GENOMIC DNA]</scope>
</reference>
<dbReference type="GO" id="GO:0003723">
    <property type="term" value="F:RNA binding"/>
    <property type="evidence" value="ECO:0007669"/>
    <property type="project" value="InterPro"/>
</dbReference>